<comment type="caution">
    <text evidence="1">The sequence shown here is derived from an EMBL/GenBank/DDBJ whole genome shotgun (WGS) entry which is preliminary data.</text>
</comment>
<proteinExistence type="predicted"/>
<accession>A0A4R2NDL8</accession>
<dbReference type="OrthoDB" id="8914021at2"/>
<reference evidence="1 2" key="1">
    <citation type="submission" date="2019-03" db="EMBL/GenBank/DDBJ databases">
        <title>Genomic Encyclopedia of Type Strains, Phase IV (KMG-IV): sequencing the most valuable type-strain genomes for metagenomic binning, comparative biology and taxonomic classification.</title>
        <authorList>
            <person name="Goeker M."/>
        </authorList>
    </citation>
    <scope>NUCLEOTIDE SEQUENCE [LARGE SCALE GENOMIC DNA]</scope>
    <source>
        <strain evidence="1 2">DSM 1837</strain>
    </source>
</reference>
<keyword evidence="2" id="KW-1185">Reference proteome</keyword>
<protein>
    <submittedName>
        <fullName evidence="1">Uncharacterized protein</fullName>
    </submittedName>
</protein>
<evidence type="ECO:0000313" key="1">
    <source>
        <dbReference type="EMBL" id="TCP19165.1"/>
    </source>
</evidence>
<organism evidence="1 2">
    <name type="scientific">Simplicispira metamorpha</name>
    <dbReference type="NCBI Taxonomy" id="80881"/>
    <lineage>
        <taxon>Bacteria</taxon>
        <taxon>Pseudomonadati</taxon>
        <taxon>Pseudomonadota</taxon>
        <taxon>Betaproteobacteria</taxon>
        <taxon>Burkholderiales</taxon>
        <taxon>Comamonadaceae</taxon>
        <taxon>Simplicispira</taxon>
    </lineage>
</organism>
<evidence type="ECO:0000313" key="2">
    <source>
        <dbReference type="Proteomes" id="UP000295182"/>
    </source>
</evidence>
<dbReference type="RefSeq" id="WP_132750370.1">
    <property type="nucleotide sequence ID" value="NZ_QXNC01000004.1"/>
</dbReference>
<dbReference type="AlphaFoldDB" id="A0A4R2NDL8"/>
<dbReference type="EMBL" id="SLXH01000006">
    <property type="protein sequence ID" value="TCP19165.1"/>
    <property type="molecule type" value="Genomic_DNA"/>
</dbReference>
<dbReference type="Proteomes" id="UP000295182">
    <property type="component" value="Unassembled WGS sequence"/>
</dbReference>
<dbReference type="PROSITE" id="PS51257">
    <property type="entry name" value="PROKAR_LIPOPROTEIN"/>
    <property type="match status" value="1"/>
</dbReference>
<name>A0A4R2NDL8_9BURK</name>
<sequence length="210" mass="24022">MKLIFSVLATLLIIGCQQKQNPSTAAPSPQAPSPPSINIDISTPDRALKSYWLAKDFYRKGEFDWYAAQASEILKLKSRIGFDAHKLMSSDVLLAHKDDNQSKKIQFDKYTRDITDIKQDTESRATAMVTIKNSTPIPEGVVFSESDKKRRTEGEKMKYILEKESDGWKVAQVYQYSEVNIFLKKEPWEKVFSAPSERQSANIYVNQFEN</sequence>
<gene>
    <name evidence="1" type="ORF">EV674_1067</name>
</gene>